<dbReference type="HAMAP" id="MF_01486">
    <property type="entry name" value="RecC"/>
    <property type="match status" value="1"/>
</dbReference>
<keyword evidence="6" id="KW-0269">Exonuclease</keyword>
<dbReference type="Gene3D" id="3.40.50.300">
    <property type="entry name" value="P-loop containing nucleotide triphosphate hydrolases"/>
    <property type="match status" value="2"/>
</dbReference>
<dbReference type="InterPro" id="IPR041500">
    <property type="entry name" value="RecC_C"/>
</dbReference>
<dbReference type="EMBL" id="AP025516">
    <property type="protein sequence ID" value="BDD86782.1"/>
    <property type="molecule type" value="Genomic_DNA"/>
</dbReference>
<evidence type="ECO:0000256" key="2">
    <source>
        <dbReference type="ARBA" id="ARBA00022741"/>
    </source>
</evidence>
<dbReference type="InterPro" id="IPR006697">
    <property type="entry name" value="RecC"/>
</dbReference>
<evidence type="ECO:0000256" key="8">
    <source>
        <dbReference type="ARBA" id="ARBA00023125"/>
    </source>
</evidence>
<evidence type="ECO:0000256" key="7">
    <source>
        <dbReference type="ARBA" id="ARBA00022840"/>
    </source>
</evidence>
<keyword evidence="5" id="KW-0347">Helicase</keyword>
<dbReference type="InterPro" id="IPR011335">
    <property type="entry name" value="Restrct_endonuc-II-like"/>
</dbReference>
<dbReference type="PANTHER" id="PTHR30591:SF1">
    <property type="entry name" value="RECBCD ENZYME SUBUNIT RECC"/>
    <property type="match status" value="1"/>
</dbReference>
<dbReference type="PIRSF" id="PIRSF000980">
    <property type="entry name" value="RecC"/>
    <property type="match status" value="1"/>
</dbReference>
<keyword evidence="9" id="KW-0234">DNA repair</keyword>
<dbReference type="PANTHER" id="PTHR30591">
    <property type="entry name" value="RECBCD ENZYME SUBUNIT RECC"/>
    <property type="match status" value="1"/>
</dbReference>
<keyword evidence="8" id="KW-0238">DNA-binding</keyword>
<evidence type="ECO:0000259" key="10">
    <source>
        <dbReference type="Pfam" id="PF17946"/>
    </source>
</evidence>
<protein>
    <submittedName>
        <fullName evidence="11">RecBCD enzyme subunit RecC</fullName>
    </submittedName>
</protein>
<dbReference type="Proteomes" id="UP000830055">
    <property type="component" value="Chromosome"/>
</dbReference>
<reference evidence="11 12" key="1">
    <citation type="submission" date="2022-01" db="EMBL/GenBank/DDBJ databases">
        <title>Desulfofustis limnae sp. nov., a novel mesophilic sulfate-reducing bacterium isolated from marsh soil.</title>
        <authorList>
            <person name="Watanabe M."/>
            <person name="Takahashi A."/>
            <person name="Kojima H."/>
            <person name="Fukui M."/>
        </authorList>
    </citation>
    <scope>NUCLEOTIDE SEQUENCE [LARGE SCALE GENOMIC DNA]</scope>
    <source>
        <strain evidence="11 12">PPLL</strain>
    </source>
</reference>
<dbReference type="Gene3D" id="1.10.10.160">
    <property type="match status" value="1"/>
</dbReference>
<feature type="domain" description="RecC C-terminal" evidence="10">
    <location>
        <begin position="777"/>
        <end position="996"/>
    </location>
</feature>
<keyword evidence="7" id="KW-0067">ATP-binding</keyword>
<evidence type="ECO:0000313" key="12">
    <source>
        <dbReference type="Proteomes" id="UP000830055"/>
    </source>
</evidence>
<evidence type="ECO:0000256" key="5">
    <source>
        <dbReference type="ARBA" id="ARBA00022806"/>
    </source>
</evidence>
<accession>A0ABN6M1K9</accession>
<organism evidence="11 12">
    <name type="scientific">Desulfofustis limnaeus</name>
    <dbReference type="NCBI Taxonomy" id="2740163"/>
    <lineage>
        <taxon>Bacteria</taxon>
        <taxon>Pseudomonadati</taxon>
        <taxon>Thermodesulfobacteriota</taxon>
        <taxon>Desulfobulbia</taxon>
        <taxon>Desulfobulbales</taxon>
        <taxon>Desulfocapsaceae</taxon>
        <taxon>Desulfofustis</taxon>
    </lineage>
</organism>
<dbReference type="Pfam" id="PF17946">
    <property type="entry name" value="RecC_C"/>
    <property type="match status" value="1"/>
</dbReference>
<keyword evidence="3" id="KW-0227">DNA damage</keyword>
<dbReference type="Gene3D" id="3.40.50.10930">
    <property type="match status" value="1"/>
</dbReference>
<gene>
    <name evidence="11" type="primary">recC</name>
    <name evidence="11" type="ORF">DPPLL_11470</name>
</gene>
<keyword evidence="4" id="KW-0378">Hydrolase</keyword>
<dbReference type="InterPro" id="IPR027417">
    <property type="entry name" value="P-loop_NTPase"/>
</dbReference>
<dbReference type="InterPro" id="IPR013986">
    <property type="entry name" value="DExx_box_DNA_helicase_dom_sf"/>
</dbReference>
<dbReference type="Pfam" id="PF04257">
    <property type="entry name" value="Exonuc_V_gamma"/>
    <property type="match status" value="1"/>
</dbReference>
<keyword evidence="12" id="KW-1185">Reference proteome</keyword>
<proteinExistence type="inferred from homology"/>
<dbReference type="SUPFAM" id="SSF52980">
    <property type="entry name" value="Restriction endonuclease-like"/>
    <property type="match status" value="1"/>
</dbReference>
<keyword evidence="2" id="KW-0547">Nucleotide-binding</keyword>
<dbReference type="Gene3D" id="1.10.10.990">
    <property type="match status" value="1"/>
</dbReference>
<evidence type="ECO:0000256" key="6">
    <source>
        <dbReference type="ARBA" id="ARBA00022839"/>
    </source>
</evidence>
<keyword evidence="1" id="KW-0540">Nuclease</keyword>
<name>A0ABN6M1K9_9BACT</name>
<dbReference type="SUPFAM" id="SSF52540">
    <property type="entry name" value="P-loop containing nucleoside triphosphate hydrolases"/>
    <property type="match status" value="2"/>
</dbReference>
<evidence type="ECO:0000256" key="1">
    <source>
        <dbReference type="ARBA" id="ARBA00022722"/>
    </source>
</evidence>
<evidence type="ECO:0000313" key="11">
    <source>
        <dbReference type="EMBL" id="BDD86782.1"/>
    </source>
</evidence>
<evidence type="ECO:0000256" key="4">
    <source>
        <dbReference type="ARBA" id="ARBA00022801"/>
    </source>
</evidence>
<evidence type="ECO:0000256" key="3">
    <source>
        <dbReference type="ARBA" id="ARBA00022763"/>
    </source>
</evidence>
<sequence>MFYLYSSNRTERLTEQMAAILDQSGAASLFEPALILVQSRGMERMLAHRLADRFGVWCSGRFLLPARFVDQLGERLGVVAAGDSFARDLLVWRLERLLRNSDAPVRQPLRSYLTGTRAELKRYQLAFRLANVFDQYQIMRPDLLRDWEQGGLVGLDESEAWQRDLWLALRREQPAVPHRGEVIEHLIGALRSGVGTENLPQQVFVFGIHTMPPLFLGILEALAHWSEVHFFLPAPCRQYWGDMESPRRRSRRGIGSSAVDDHYAVPAGAYHPLLAGLGRQGAHFQELLLEMIEEVADGPDLFEEPLVSGAPSLLRRLQADLLDARPLPQTPCPTPAAADDSLVIVSCHSRFREVMVLKDHLLARLDADPGLQLHDVVVMAPDMEVYAPYIPAVFQQIPHDICDSRLHRENRLVDGFLQFLQLFSGRYGWRELFGLLERPEISSRFGLGPGDLEAIRRWIVDSGIRWGLSAEQRRQDGFHPFAPATWRYGLERLLMGVAVDSDQPVLGVLPCAAVEGGQGELLGGLCRFVELVEQAAELFRVPTSLEEWGKRLRLWGEALFAGDLEAELLALFTLFTGLEQRFSAHHREPVSGEVIRAWLASEAQTRSSANFLSGRLMFCSLLPMRSVPFKQICLLGLNDNEFPRPDRFASFDLLGLSYRPGDRSRRSDDRYQFLEAVTAARDGLYLSYVGQSIRTNKEIPPSVVVTELMEVLRHGYGVADVVRRQPLQPYDRNYFSGGDDRLFSYDEEQFRLAVALEKNRPATSLPWLVGVVPAPLPESIRLDDLLRFVKSPQRYLVEVVFGLRLGQADEQVAEHEPFALAGLERYRGHQALVEAMVRRQADESLLPALQDRQLWPLGALGRQQFAERTAEIHSFVAGLRQAGIEQPQEPLPFSLDLERLRLEGVLRHRYGDGILLYRYGRLRGSDILVAWALHLVAGQVLAGPVTTRLVTQDQELVVGASRGSRHDLEILIDLFLDGHGSPSRLLVEPAWAYARQVISNRGRGRKDPLAAARDALMEQLNRGFDPALAFLYRDRPLDEVLDERFVQLCEQLLVPLAILVDNGGGEYD</sequence>
<dbReference type="NCBIfam" id="TIGR01450">
    <property type="entry name" value="recC"/>
    <property type="match status" value="1"/>
</dbReference>
<dbReference type="RefSeq" id="WP_284153853.1">
    <property type="nucleotide sequence ID" value="NZ_AP025516.1"/>
</dbReference>
<evidence type="ECO:0000256" key="9">
    <source>
        <dbReference type="ARBA" id="ARBA00023204"/>
    </source>
</evidence>